<feature type="transmembrane region" description="Helical" evidence="1">
    <location>
        <begin position="910"/>
        <end position="934"/>
    </location>
</feature>
<keyword evidence="1" id="KW-1133">Transmembrane helix</keyword>
<feature type="transmembrane region" description="Helical" evidence="1">
    <location>
        <begin position="449"/>
        <end position="472"/>
    </location>
</feature>
<feature type="transmembrane region" description="Helical" evidence="1">
    <location>
        <begin position="335"/>
        <end position="361"/>
    </location>
</feature>
<accession>A0ABT1DQV1</accession>
<dbReference type="PANTHER" id="PTHR30572">
    <property type="entry name" value="MEMBRANE COMPONENT OF TRANSPORTER-RELATED"/>
    <property type="match status" value="1"/>
</dbReference>
<dbReference type="InterPro" id="IPR050250">
    <property type="entry name" value="Macrolide_Exporter_MacB"/>
</dbReference>
<feature type="transmembrane region" description="Helical" evidence="1">
    <location>
        <begin position="506"/>
        <end position="528"/>
    </location>
</feature>
<keyword evidence="3" id="KW-1185">Reference proteome</keyword>
<reference evidence="2 3" key="1">
    <citation type="submission" date="2022-06" db="EMBL/GenBank/DDBJ databases">
        <title>New Species of the Genus Actinoplanes, ActinopZanes ferrugineus.</title>
        <authorList>
            <person name="Ding P."/>
        </authorList>
    </citation>
    <scope>NUCLEOTIDE SEQUENCE [LARGE SCALE GENOMIC DNA]</scope>
    <source>
        <strain evidence="2 3">TRM88003</strain>
    </source>
</reference>
<sequence length="989" mass="102941">MMSLVLAMVWTRRGQAVTLALLAMFAVAAAVASPAYLTATDRAIAAGQIETATPGERSLVIAGAQDARIQTGGPGFADVGAALVELPGFSYVYSSSYPVIGLEKSVAYPSRVVFRQDVCAHVRIVSGRCLVGEDDVIVGARTAERAGVRAGDPVTLMNAVMEDDPVDPYWKKDGAPERLVVAGVYEVDDPADVYWGTHGYFTSLAGLGPAEPVFTDANTFETIEHGLTDLSIDGLAGPGALNPDRLDELRTGLLALTRKATEIGPNLQVDTAIPALLDRIESGRAAAHLLVPVLAVPLVLLACFSIFLAVGYGTQGRQSELAIVALRGSRWWNRWWLATGESLVAILAGAVAGCLAGQLLVNAVAAARFPGVGIEEGWASLRYAPFAALAAVGAAVLAQRRQLLSPVATLLRRNPVAANGPRALAVEAVVILLAVVAAVQLAVSGGSLSGVGLLAPAFVMLALALLAARALLPLVTRYASRALAAGRLAPALAGFQLSRRPGAQRLFALLVATVAVAGYAACAIDVAARGRVVQAELGVGAARVLEVSPVHRSRLLHVVRQVDPEGEFAMATVRLRNSTGLEPLGLAADTTRLAAVATWPDDAPPVAAVVRALRPEAPPAPVIKGSELAVRATATGVVKGKEVRLNVALSSLGGRGDTLVQLGDLGEGRHDYVQKVPACAEGCRINGLQLMVNGNVTGVTSSITVSSLGATLWRMPRYGTVSSAPDGLRITLDAPNGLPEGAWLHPLDTPYPLPIAYAGSSSPGAVLTGLDGKPMSVTEVEGLPAVPRVGRNATLVDLEYADRFAIDGAPALVPEVWLNDRAPADIAERLTAEGLTIRADSRADQVRRQLDEQGPALSLWFHLIAGGLAVLLGAFALVLAAAVDRSRRVEDLSALRVQGLRRAATSRATLWTYPALVGIAAVTGMATAVVGWAATGWALPLAGVNPADLPLPAWPRVLVLIGTTVLVLLLLATVALATGRDLRRRITPR</sequence>
<feature type="transmembrane region" description="Helical" evidence="1">
    <location>
        <begin position="289"/>
        <end position="314"/>
    </location>
</feature>
<protein>
    <recommendedName>
        <fullName evidence="4">FtsX-like permease family protein</fullName>
    </recommendedName>
</protein>
<dbReference type="PANTHER" id="PTHR30572:SF4">
    <property type="entry name" value="ABC TRANSPORTER PERMEASE YTRF"/>
    <property type="match status" value="1"/>
</dbReference>
<feature type="transmembrane region" description="Helical" evidence="1">
    <location>
        <begin position="420"/>
        <end position="443"/>
    </location>
</feature>
<keyword evidence="1" id="KW-0472">Membrane</keyword>
<evidence type="ECO:0000313" key="2">
    <source>
        <dbReference type="EMBL" id="MCO8273200.1"/>
    </source>
</evidence>
<name>A0ABT1DQV1_9ACTN</name>
<dbReference type="EMBL" id="JAMYJR010000023">
    <property type="protein sequence ID" value="MCO8273200.1"/>
    <property type="molecule type" value="Genomic_DNA"/>
</dbReference>
<feature type="transmembrane region" description="Helical" evidence="1">
    <location>
        <begin position="954"/>
        <end position="979"/>
    </location>
</feature>
<proteinExistence type="predicted"/>
<evidence type="ECO:0000313" key="3">
    <source>
        <dbReference type="Proteomes" id="UP001523369"/>
    </source>
</evidence>
<organism evidence="2 3">
    <name type="scientific">Paractinoplanes aksuensis</name>
    <dbReference type="NCBI Taxonomy" id="2939490"/>
    <lineage>
        <taxon>Bacteria</taxon>
        <taxon>Bacillati</taxon>
        <taxon>Actinomycetota</taxon>
        <taxon>Actinomycetes</taxon>
        <taxon>Micromonosporales</taxon>
        <taxon>Micromonosporaceae</taxon>
        <taxon>Paractinoplanes</taxon>
    </lineage>
</organism>
<dbReference type="Proteomes" id="UP001523369">
    <property type="component" value="Unassembled WGS sequence"/>
</dbReference>
<keyword evidence="1" id="KW-0812">Transmembrane</keyword>
<comment type="caution">
    <text evidence="2">The sequence shown here is derived from an EMBL/GenBank/DDBJ whole genome shotgun (WGS) entry which is preliminary data.</text>
</comment>
<evidence type="ECO:0008006" key="4">
    <source>
        <dbReference type="Google" id="ProtNLM"/>
    </source>
</evidence>
<evidence type="ECO:0000256" key="1">
    <source>
        <dbReference type="SAM" id="Phobius"/>
    </source>
</evidence>
<gene>
    <name evidence="2" type="ORF">M1L60_21650</name>
</gene>
<feature type="transmembrane region" description="Helical" evidence="1">
    <location>
        <begin position="859"/>
        <end position="883"/>
    </location>
</feature>
<dbReference type="RefSeq" id="WP_253239278.1">
    <property type="nucleotide sequence ID" value="NZ_JAMYJR010000023.1"/>
</dbReference>